<evidence type="ECO:0000313" key="10">
    <source>
        <dbReference type="Proteomes" id="UP000503264"/>
    </source>
</evidence>
<dbReference type="GO" id="GO:0008800">
    <property type="term" value="F:beta-lactamase activity"/>
    <property type="evidence" value="ECO:0007669"/>
    <property type="project" value="UniProtKB-EC"/>
</dbReference>
<keyword evidence="5" id="KW-0378">Hydrolase</keyword>
<dbReference type="InterPro" id="IPR040239">
    <property type="entry name" value="HcpB-like"/>
</dbReference>
<dbReference type="InterPro" id="IPR011990">
    <property type="entry name" value="TPR-like_helical_dom_sf"/>
</dbReference>
<dbReference type="RefSeq" id="WP_171994138.1">
    <property type="nucleotide sequence ID" value="NZ_CP012542.1"/>
</dbReference>
<evidence type="ECO:0000256" key="1">
    <source>
        <dbReference type="ARBA" id="ARBA00001526"/>
    </source>
</evidence>
<name>A0A6G5QIE0_9BACT</name>
<dbReference type="EMBL" id="CP012542">
    <property type="protein sequence ID" value="QCD45392.1"/>
    <property type="molecule type" value="Genomic_DNA"/>
</dbReference>
<keyword evidence="8" id="KW-0046">Antibiotic resistance</keyword>
<dbReference type="EC" id="3.5.2.6" evidence="3"/>
<organism evidence="9 10">
    <name type="scientific">Campylobacter mucosalis CCUG 21559</name>
    <dbReference type="NCBI Taxonomy" id="1032067"/>
    <lineage>
        <taxon>Bacteria</taxon>
        <taxon>Pseudomonadati</taxon>
        <taxon>Campylobacterota</taxon>
        <taxon>Epsilonproteobacteria</taxon>
        <taxon>Campylobacterales</taxon>
        <taxon>Campylobacteraceae</taxon>
        <taxon>Campylobacter</taxon>
    </lineage>
</organism>
<keyword evidence="7" id="KW-1015">Disulfide bond</keyword>
<keyword evidence="6" id="KW-0802">TPR repeat</keyword>
<accession>A0A6G5QIE0</accession>
<sequence length="130" mass="14297">MKKILIAGLAFTALMANENYQKAQEQFMAKDYLNAYTSFNRACGEGVKKACSMNAIMLFNGDGVKKDYAQAEQIFSKMCDENEAMACSKLAEMHAYGLNKDGKKDEEKTAALFKKACDLGYTAACNVLGK</sequence>
<keyword evidence="10" id="KW-1185">Reference proteome</keyword>
<comment type="catalytic activity">
    <reaction evidence="1">
        <text>a beta-lactam + H2O = a substituted beta-amino acid</text>
        <dbReference type="Rhea" id="RHEA:20401"/>
        <dbReference type="ChEBI" id="CHEBI:15377"/>
        <dbReference type="ChEBI" id="CHEBI:35627"/>
        <dbReference type="ChEBI" id="CHEBI:140347"/>
        <dbReference type="EC" id="3.5.2.6"/>
    </reaction>
</comment>
<dbReference type="PANTHER" id="PTHR13891">
    <property type="entry name" value="CYTOCHROME C OXIDASE ASSEMBLY FACTOR 7"/>
    <property type="match status" value="1"/>
</dbReference>
<dbReference type="Proteomes" id="UP000503264">
    <property type="component" value="Chromosome"/>
</dbReference>
<evidence type="ECO:0000256" key="3">
    <source>
        <dbReference type="ARBA" id="ARBA00012865"/>
    </source>
</evidence>
<evidence type="ECO:0000256" key="8">
    <source>
        <dbReference type="ARBA" id="ARBA00023251"/>
    </source>
</evidence>
<proteinExistence type="inferred from homology"/>
<evidence type="ECO:0000256" key="5">
    <source>
        <dbReference type="ARBA" id="ARBA00022801"/>
    </source>
</evidence>
<evidence type="ECO:0000256" key="4">
    <source>
        <dbReference type="ARBA" id="ARBA00022737"/>
    </source>
</evidence>
<dbReference type="PANTHER" id="PTHR13891:SF1">
    <property type="entry name" value="CYTOCHROME C OXIDASE ASSEMBLY FACTOR 7"/>
    <property type="match status" value="1"/>
</dbReference>
<dbReference type="Gene3D" id="1.25.40.10">
    <property type="entry name" value="Tetratricopeptide repeat domain"/>
    <property type="match status" value="1"/>
</dbReference>
<evidence type="ECO:0000256" key="7">
    <source>
        <dbReference type="ARBA" id="ARBA00023157"/>
    </source>
</evidence>
<evidence type="ECO:0000313" key="9">
    <source>
        <dbReference type="EMBL" id="QCD45392.1"/>
    </source>
</evidence>
<dbReference type="InterPro" id="IPR006597">
    <property type="entry name" value="Sel1-like"/>
</dbReference>
<gene>
    <name evidence="9" type="ORF">CMUC_1642</name>
</gene>
<keyword evidence="4" id="KW-0677">Repeat</keyword>
<protein>
    <recommendedName>
        <fullName evidence="3">beta-lactamase</fullName>
        <ecNumber evidence="3">3.5.2.6</ecNumber>
    </recommendedName>
</protein>
<evidence type="ECO:0000256" key="2">
    <source>
        <dbReference type="ARBA" id="ARBA00008486"/>
    </source>
</evidence>
<dbReference type="Pfam" id="PF08238">
    <property type="entry name" value="Sel1"/>
    <property type="match status" value="2"/>
</dbReference>
<dbReference type="SMART" id="SM00671">
    <property type="entry name" value="SEL1"/>
    <property type="match status" value="2"/>
</dbReference>
<evidence type="ECO:0000256" key="6">
    <source>
        <dbReference type="ARBA" id="ARBA00022803"/>
    </source>
</evidence>
<dbReference type="SUPFAM" id="SSF81901">
    <property type="entry name" value="HCP-like"/>
    <property type="match status" value="1"/>
</dbReference>
<reference evidence="9 10" key="1">
    <citation type="submission" date="2016-07" db="EMBL/GenBank/DDBJ databases">
        <title>Comparative genomics of the Campylobacter concisus group.</title>
        <authorList>
            <person name="Miller W.G."/>
            <person name="Yee E."/>
            <person name="Chapman M.H."/>
            <person name="Huynh S."/>
            <person name="Bono J.L."/>
            <person name="On S.L.W."/>
            <person name="StLeger J."/>
            <person name="Foster G."/>
            <person name="Parker C.T."/>
        </authorList>
    </citation>
    <scope>NUCLEOTIDE SEQUENCE [LARGE SCALE GENOMIC DNA]</scope>
    <source>
        <strain evidence="9 10">CCUG 21559</strain>
    </source>
</reference>
<dbReference type="AlphaFoldDB" id="A0A6G5QIE0"/>
<comment type="similarity">
    <text evidence="2">Belongs to the hcp beta-lactamase family.</text>
</comment>
<dbReference type="GO" id="GO:0046677">
    <property type="term" value="P:response to antibiotic"/>
    <property type="evidence" value="ECO:0007669"/>
    <property type="project" value="UniProtKB-KW"/>
</dbReference>